<protein>
    <recommendedName>
        <fullName evidence="4">Secreted protein</fullName>
    </recommendedName>
</protein>
<name>A0ABP9B1A3_9ACTN</name>
<sequence length="82" mass="7922">MPALLLCPLMGSFAGVVPCAGGGAGSGCDPGPNAPAARPGAVGVLYSRSASSTPFHTLEYQGRSPAPGSSRRSSAASGSMTV</sequence>
<feature type="region of interest" description="Disordered" evidence="1">
    <location>
        <begin position="56"/>
        <end position="82"/>
    </location>
</feature>
<feature type="compositionally biased region" description="Low complexity" evidence="1">
    <location>
        <begin position="62"/>
        <end position="82"/>
    </location>
</feature>
<proteinExistence type="predicted"/>
<evidence type="ECO:0000313" key="3">
    <source>
        <dbReference type="Proteomes" id="UP001501147"/>
    </source>
</evidence>
<keyword evidence="3" id="KW-1185">Reference proteome</keyword>
<dbReference type="EMBL" id="BAABJV010000013">
    <property type="protein sequence ID" value="GAA4787867.1"/>
    <property type="molecule type" value="Genomic_DNA"/>
</dbReference>
<gene>
    <name evidence="2" type="ORF">GCM10023329_43770</name>
</gene>
<reference evidence="3" key="1">
    <citation type="journal article" date="2019" name="Int. J. Syst. Evol. Microbiol.">
        <title>The Global Catalogue of Microorganisms (GCM) 10K type strain sequencing project: providing services to taxonomists for standard genome sequencing and annotation.</title>
        <authorList>
            <consortium name="The Broad Institute Genomics Platform"/>
            <consortium name="The Broad Institute Genome Sequencing Center for Infectious Disease"/>
            <person name="Wu L."/>
            <person name="Ma J."/>
        </authorList>
    </citation>
    <scope>NUCLEOTIDE SEQUENCE [LARGE SCALE GENOMIC DNA]</scope>
    <source>
        <strain evidence="3">JCM 18324</strain>
    </source>
</reference>
<comment type="caution">
    <text evidence="2">The sequence shown here is derived from an EMBL/GenBank/DDBJ whole genome shotgun (WGS) entry which is preliminary data.</text>
</comment>
<evidence type="ECO:0008006" key="4">
    <source>
        <dbReference type="Google" id="ProtNLM"/>
    </source>
</evidence>
<evidence type="ECO:0000313" key="2">
    <source>
        <dbReference type="EMBL" id="GAA4787867.1"/>
    </source>
</evidence>
<evidence type="ECO:0000256" key="1">
    <source>
        <dbReference type="SAM" id="MobiDB-lite"/>
    </source>
</evidence>
<organism evidence="2 3">
    <name type="scientific">Streptomyces sanyensis</name>
    <dbReference type="NCBI Taxonomy" id="568869"/>
    <lineage>
        <taxon>Bacteria</taxon>
        <taxon>Bacillati</taxon>
        <taxon>Actinomycetota</taxon>
        <taxon>Actinomycetes</taxon>
        <taxon>Kitasatosporales</taxon>
        <taxon>Streptomycetaceae</taxon>
        <taxon>Streptomyces</taxon>
    </lineage>
</organism>
<accession>A0ABP9B1A3</accession>
<dbReference type="Proteomes" id="UP001501147">
    <property type="component" value="Unassembled WGS sequence"/>
</dbReference>